<dbReference type="NCBIfam" id="TIGR00758">
    <property type="entry name" value="UDG_fam4"/>
    <property type="match status" value="1"/>
</dbReference>
<dbReference type="GO" id="GO:0046872">
    <property type="term" value="F:metal ion binding"/>
    <property type="evidence" value="ECO:0007669"/>
    <property type="project" value="UniProtKB-KW"/>
</dbReference>
<dbReference type="InterPro" id="IPR005273">
    <property type="entry name" value="Ura-DNA_glyco_family4"/>
</dbReference>
<dbReference type="SMART" id="SM00986">
    <property type="entry name" value="UDG"/>
    <property type="match status" value="1"/>
</dbReference>
<gene>
    <name evidence="14" type="ORF">ATJ93_3233</name>
</gene>
<keyword evidence="11" id="KW-0234">DNA repair</keyword>
<feature type="region of interest" description="Disordered" evidence="12">
    <location>
        <begin position="153"/>
        <end position="196"/>
    </location>
</feature>
<evidence type="ECO:0000256" key="10">
    <source>
        <dbReference type="ARBA" id="ARBA00023014"/>
    </source>
</evidence>
<dbReference type="RefSeq" id="WP_120245601.1">
    <property type="nucleotide sequence ID" value="NZ_RAPO01000003.1"/>
</dbReference>
<proteinExistence type="inferred from homology"/>
<comment type="caution">
    <text evidence="14">The sequence shown here is derived from an EMBL/GenBank/DDBJ whole genome shotgun (WGS) entry which is preliminary data.</text>
</comment>
<dbReference type="PANTHER" id="PTHR33693:SF1">
    <property type="entry name" value="TYPE-4 URACIL-DNA GLYCOSYLASE"/>
    <property type="match status" value="1"/>
</dbReference>
<dbReference type="SUPFAM" id="SSF52141">
    <property type="entry name" value="Uracil-DNA glycosylase-like"/>
    <property type="match status" value="1"/>
</dbReference>
<dbReference type="OrthoDB" id="8612at2157"/>
<feature type="domain" description="Uracil-DNA glycosylase-like" evidence="13">
    <location>
        <begin position="39"/>
        <end position="219"/>
    </location>
</feature>
<evidence type="ECO:0000259" key="13">
    <source>
        <dbReference type="SMART" id="SM00986"/>
    </source>
</evidence>
<keyword evidence="6" id="KW-0479">Metal-binding</keyword>
<dbReference type="Proteomes" id="UP000283805">
    <property type="component" value="Unassembled WGS sequence"/>
</dbReference>
<keyword evidence="7" id="KW-0227">DNA damage</keyword>
<sequence>MSDGDATADEATDWAFETEFADVLEAVPDEHYDPDQFVPGVGPLSADVMLVGEAPGGQEVTQGEPFVGQAGKQLDRALESIGYDRRDCYITNLVKVRPPENRDPHVDEIEAWWPVLEAEIERVDPTVLVPMGSFATAEILDTDETITDLHGREFEREVPRTSDSSSSAEQSSADSRAAKPRDDGDEPRERDGRLVIPSFHPAAALYDRSKVDAIESDLEAALEKA</sequence>
<feature type="compositionally biased region" description="Basic and acidic residues" evidence="12">
    <location>
        <begin position="176"/>
        <end position="193"/>
    </location>
</feature>
<evidence type="ECO:0000256" key="6">
    <source>
        <dbReference type="ARBA" id="ARBA00022723"/>
    </source>
</evidence>
<dbReference type="CDD" id="cd10030">
    <property type="entry name" value="UDG-F4_TTUDGA_SPO1dp_like"/>
    <property type="match status" value="1"/>
</dbReference>
<dbReference type="Gene3D" id="3.40.470.10">
    <property type="entry name" value="Uracil-DNA glycosylase-like domain"/>
    <property type="match status" value="1"/>
</dbReference>
<feature type="compositionally biased region" description="Low complexity" evidence="12">
    <location>
        <begin position="162"/>
        <end position="175"/>
    </location>
</feature>
<evidence type="ECO:0000256" key="3">
    <source>
        <dbReference type="ARBA" id="ARBA00012030"/>
    </source>
</evidence>
<dbReference type="EC" id="3.2.2.27" evidence="3"/>
<evidence type="ECO:0000256" key="7">
    <source>
        <dbReference type="ARBA" id="ARBA00022763"/>
    </source>
</evidence>
<name>A0A3R7D8M8_9EURY</name>
<dbReference type="InterPro" id="IPR051536">
    <property type="entry name" value="UDG_Type-4/5"/>
</dbReference>
<dbReference type="AlphaFoldDB" id="A0A3R7D8M8"/>
<dbReference type="InterPro" id="IPR036895">
    <property type="entry name" value="Uracil-DNA_glycosylase-like_sf"/>
</dbReference>
<dbReference type="GO" id="GO:0051539">
    <property type="term" value="F:4 iron, 4 sulfur cluster binding"/>
    <property type="evidence" value="ECO:0007669"/>
    <property type="project" value="UniProtKB-KW"/>
</dbReference>
<dbReference type="SMART" id="SM00987">
    <property type="entry name" value="UreE_C"/>
    <property type="match status" value="1"/>
</dbReference>
<comment type="catalytic activity">
    <reaction evidence="1">
        <text>Hydrolyzes single-stranded DNA or mismatched double-stranded DNA and polynucleotides, releasing free uracil.</text>
        <dbReference type="EC" id="3.2.2.27"/>
    </reaction>
</comment>
<evidence type="ECO:0000256" key="2">
    <source>
        <dbReference type="ARBA" id="ARBA00006521"/>
    </source>
</evidence>
<keyword evidence="8" id="KW-0378">Hydrolase</keyword>
<evidence type="ECO:0000256" key="11">
    <source>
        <dbReference type="ARBA" id="ARBA00023204"/>
    </source>
</evidence>
<evidence type="ECO:0000256" key="8">
    <source>
        <dbReference type="ARBA" id="ARBA00022801"/>
    </source>
</evidence>
<dbReference type="Pfam" id="PF03167">
    <property type="entry name" value="UDG"/>
    <property type="match status" value="1"/>
</dbReference>
<keyword evidence="15" id="KW-1185">Reference proteome</keyword>
<evidence type="ECO:0000313" key="14">
    <source>
        <dbReference type="EMBL" id="RKD93603.1"/>
    </source>
</evidence>
<evidence type="ECO:0000256" key="4">
    <source>
        <dbReference type="ARBA" id="ARBA00019403"/>
    </source>
</evidence>
<evidence type="ECO:0000256" key="9">
    <source>
        <dbReference type="ARBA" id="ARBA00023004"/>
    </source>
</evidence>
<evidence type="ECO:0000256" key="1">
    <source>
        <dbReference type="ARBA" id="ARBA00001400"/>
    </source>
</evidence>
<dbReference type="PANTHER" id="PTHR33693">
    <property type="entry name" value="TYPE-5 URACIL-DNA GLYCOSYLASE"/>
    <property type="match status" value="1"/>
</dbReference>
<dbReference type="GO" id="GO:0006281">
    <property type="term" value="P:DNA repair"/>
    <property type="evidence" value="ECO:0007669"/>
    <property type="project" value="UniProtKB-KW"/>
</dbReference>
<reference evidence="14 15" key="1">
    <citation type="submission" date="2018-09" db="EMBL/GenBank/DDBJ databases">
        <title>Genomic Encyclopedia of Archaeal and Bacterial Type Strains, Phase II (KMG-II): from individual species to whole genera.</title>
        <authorList>
            <person name="Goeker M."/>
        </authorList>
    </citation>
    <scope>NUCLEOTIDE SEQUENCE [LARGE SCALE GENOMIC DNA]</scope>
    <source>
        <strain evidence="14 15">DSM 13151</strain>
    </source>
</reference>
<organism evidence="14 15">
    <name type="scientific">Halopiger aswanensis</name>
    <dbReference type="NCBI Taxonomy" id="148449"/>
    <lineage>
        <taxon>Archaea</taxon>
        <taxon>Methanobacteriati</taxon>
        <taxon>Methanobacteriota</taxon>
        <taxon>Stenosarchaea group</taxon>
        <taxon>Halobacteria</taxon>
        <taxon>Halobacteriales</taxon>
        <taxon>Natrialbaceae</taxon>
        <taxon>Halopiger</taxon>
    </lineage>
</organism>
<accession>A0A3R7D8M8</accession>
<keyword evidence="9" id="KW-0408">Iron</keyword>
<dbReference type="EMBL" id="RAPO01000003">
    <property type="protein sequence ID" value="RKD93603.1"/>
    <property type="molecule type" value="Genomic_DNA"/>
</dbReference>
<dbReference type="GO" id="GO:0004844">
    <property type="term" value="F:uracil DNA N-glycosylase activity"/>
    <property type="evidence" value="ECO:0007669"/>
    <property type="project" value="UniProtKB-EC"/>
</dbReference>
<keyword evidence="5" id="KW-0004">4Fe-4S</keyword>
<evidence type="ECO:0000256" key="5">
    <source>
        <dbReference type="ARBA" id="ARBA00022485"/>
    </source>
</evidence>
<dbReference type="InterPro" id="IPR005122">
    <property type="entry name" value="Uracil-DNA_glycosylase-like"/>
</dbReference>
<protein>
    <recommendedName>
        <fullName evidence="4">Type-4 uracil-DNA glycosylase</fullName>
        <ecNumber evidence="3">3.2.2.27</ecNumber>
    </recommendedName>
</protein>
<keyword evidence="10" id="KW-0411">Iron-sulfur</keyword>
<evidence type="ECO:0000256" key="12">
    <source>
        <dbReference type="SAM" id="MobiDB-lite"/>
    </source>
</evidence>
<comment type="similarity">
    <text evidence="2">Belongs to the uracil-DNA glycosylase (UDG) superfamily. Type 4 (UDGa) family.</text>
</comment>
<evidence type="ECO:0000313" key="15">
    <source>
        <dbReference type="Proteomes" id="UP000283805"/>
    </source>
</evidence>